<organism evidence="7 8">
    <name type="scientific">Trichoderma gamsii</name>
    <dbReference type="NCBI Taxonomy" id="398673"/>
    <lineage>
        <taxon>Eukaryota</taxon>
        <taxon>Fungi</taxon>
        <taxon>Dikarya</taxon>
        <taxon>Ascomycota</taxon>
        <taxon>Pezizomycotina</taxon>
        <taxon>Sordariomycetes</taxon>
        <taxon>Hypocreomycetidae</taxon>
        <taxon>Hypocreales</taxon>
        <taxon>Hypocreaceae</taxon>
        <taxon>Trichoderma</taxon>
    </lineage>
</organism>
<evidence type="ECO:0000259" key="6">
    <source>
        <dbReference type="PROSITE" id="PS51387"/>
    </source>
</evidence>
<gene>
    <name evidence="7" type="ORF">TGAMA5MH_02710</name>
</gene>
<dbReference type="SUPFAM" id="SSF56176">
    <property type="entry name" value="FAD-binding/transporter-associated domain-like"/>
    <property type="match status" value="1"/>
</dbReference>
<evidence type="ECO:0000256" key="4">
    <source>
        <dbReference type="ARBA" id="ARBA00023002"/>
    </source>
</evidence>
<comment type="similarity">
    <text evidence="1">Belongs to the oxygen-dependent FAD-linked oxidoreductase family.</text>
</comment>
<dbReference type="InterPro" id="IPR016169">
    <property type="entry name" value="FAD-bd_PCMH_sub2"/>
</dbReference>
<dbReference type="PANTHER" id="PTHR42973:SF54">
    <property type="entry name" value="FAD-BINDING PCMH-TYPE DOMAIN-CONTAINING PROTEIN"/>
    <property type="match status" value="1"/>
</dbReference>
<dbReference type="EMBL" id="MTYH01000024">
    <property type="protein sequence ID" value="PNP45487.1"/>
    <property type="molecule type" value="Genomic_DNA"/>
</dbReference>
<accession>A0A2K0TJ23</accession>
<dbReference type="InterPro" id="IPR006094">
    <property type="entry name" value="Oxid_FAD_bind_N"/>
</dbReference>
<feature type="chain" id="PRO_5014380628" description="FAD-binding PCMH-type domain-containing protein" evidence="5">
    <location>
        <begin position="25"/>
        <end position="511"/>
    </location>
</feature>
<dbReference type="GO" id="GO:0071949">
    <property type="term" value="F:FAD binding"/>
    <property type="evidence" value="ECO:0007669"/>
    <property type="project" value="InterPro"/>
</dbReference>
<keyword evidence="2" id="KW-0285">Flavoprotein</keyword>
<dbReference type="InterPro" id="IPR016166">
    <property type="entry name" value="FAD-bd_PCMH"/>
</dbReference>
<dbReference type="OrthoDB" id="2151789at2759"/>
<feature type="signal peptide" evidence="5">
    <location>
        <begin position="1"/>
        <end position="24"/>
    </location>
</feature>
<dbReference type="Pfam" id="PF01565">
    <property type="entry name" value="FAD_binding_4"/>
    <property type="match status" value="1"/>
</dbReference>
<keyword evidence="4" id="KW-0560">Oxidoreductase</keyword>
<evidence type="ECO:0000256" key="2">
    <source>
        <dbReference type="ARBA" id="ARBA00022630"/>
    </source>
</evidence>
<dbReference type="PANTHER" id="PTHR42973">
    <property type="entry name" value="BINDING OXIDOREDUCTASE, PUTATIVE (AFU_ORTHOLOGUE AFUA_1G17690)-RELATED"/>
    <property type="match status" value="1"/>
</dbReference>
<keyword evidence="3" id="KW-0274">FAD</keyword>
<evidence type="ECO:0000256" key="3">
    <source>
        <dbReference type="ARBA" id="ARBA00022827"/>
    </source>
</evidence>
<comment type="caution">
    <text evidence="7">The sequence shown here is derived from an EMBL/GenBank/DDBJ whole genome shotgun (WGS) entry which is preliminary data.</text>
</comment>
<keyword evidence="5" id="KW-0732">Signal</keyword>
<evidence type="ECO:0000256" key="5">
    <source>
        <dbReference type="SAM" id="SignalP"/>
    </source>
</evidence>
<dbReference type="AlphaFoldDB" id="A0A2K0TJ23"/>
<reference evidence="7 8" key="1">
    <citation type="submission" date="2017-02" db="EMBL/GenBank/DDBJ databases">
        <title>Genomes of Trichoderma spp. with biocontrol activity.</title>
        <authorList>
            <person name="Gardiner D."/>
            <person name="Kazan K."/>
            <person name="Vos C."/>
            <person name="Harvey P."/>
        </authorList>
    </citation>
    <scope>NUCLEOTIDE SEQUENCE [LARGE SCALE GENOMIC DNA]</scope>
    <source>
        <strain evidence="7 8">A5MH</strain>
    </source>
</reference>
<dbReference type="Proteomes" id="UP000236546">
    <property type="component" value="Unassembled WGS sequence"/>
</dbReference>
<protein>
    <recommendedName>
        <fullName evidence="6">FAD-binding PCMH-type domain-containing protein</fullName>
    </recommendedName>
</protein>
<dbReference type="InterPro" id="IPR050416">
    <property type="entry name" value="FAD-linked_Oxidoreductase"/>
</dbReference>
<name>A0A2K0TJ23_9HYPO</name>
<dbReference type="GO" id="GO:0016491">
    <property type="term" value="F:oxidoreductase activity"/>
    <property type="evidence" value="ECO:0007669"/>
    <property type="project" value="UniProtKB-KW"/>
</dbReference>
<dbReference type="PROSITE" id="PS51387">
    <property type="entry name" value="FAD_PCMH"/>
    <property type="match status" value="1"/>
</dbReference>
<evidence type="ECO:0000313" key="7">
    <source>
        <dbReference type="EMBL" id="PNP45487.1"/>
    </source>
</evidence>
<evidence type="ECO:0000256" key="1">
    <source>
        <dbReference type="ARBA" id="ARBA00005466"/>
    </source>
</evidence>
<proteinExistence type="inferred from homology"/>
<evidence type="ECO:0000313" key="8">
    <source>
        <dbReference type="Proteomes" id="UP000236546"/>
    </source>
</evidence>
<feature type="domain" description="FAD-binding PCMH-type" evidence="6">
    <location>
        <begin position="64"/>
        <end position="236"/>
    </location>
</feature>
<dbReference type="InterPro" id="IPR036318">
    <property type="entry name" value="FAD-bd_PCMH-like_sf"/>
</dbReference>
<sequence>MVSIQWMFALAFVALACPFATATATPEAERACRWISGFMAGYVDYPNSTQYEVSRNSYFTQQQRALLPACYVRPGNAIEVAAIMKTLTATNATFNVKSGGFSRFAGASSIDGGVLVDLARMNKIEVLATGGTMMAGPAATFYGIYRRFDDRKMAGIGPKNGDLSVAGYFLGCGFSFYQQHAGFACDDVWNYEIVTAKGDIIRVNDEENQELLYALRGGGGSSFGIVTRFDFVRYFNKKTWWQHIMFPASMNLEVMKAYANAAKEVLETDLHSHTFLMSFFSEDHLEYVTEVHIVHSGKDTSHDRSAPALSIPFKSLTGAMQNITEGNGVANFTEAFVEPAGLRRTAWSTSFGFDKPEFFADILSRWQAMDEKLKSLPGQKNFRSEIEFQPVSKRMIRNGRHKGHNALELPISMVPMTYVLLSVQWNDAVFDDTVEAECKRFIDGIEETGRQNAQLRGVIHMNYAHPSQDYWARLNPESYDKLRIVARNWDPERVLNRLWRGFFKFDSEVGG</sequence>
<dbReference type="Gene3D" id="3.30.465.10">
    <property type="match status" value="1"/>
</dbReference>